<dbReference type="KEGG" id="vg:6965835"/>
<dbReference type="Proteomes" id="UP000204251">
    <property type="component" value="Segment"/>
</dbReference>
<proteinExistence type="predicted"/>
<dbReference type="RefSeq" id="YP_002268096.1">
    <property type="nucleotide sequence ID" value="NC_011345.1"/>
</dbReference>
<reference evidence="1 2" key="1">
    <citation type="submission" date="2008-06" db="EMBL/GenBank/DDBJ databases">
        <title>Complete nucleotide sequence analysis of the Agrotis ipsilon multiple nucleopolyhedrovirus.</title>
        <authorList>
            <person name="Harrison R.L."/>
        </authorList>
    </citation>
    <scope>NUCLEOTIDE SEQUENCE [LARGE SCALE GENOMIC DNA]</scope>
    <source>
        <strain evidence="1 2">Illinois</strain>
    </source>
</reference>
<protein>
    <submittedName>
        <fullName evidence="1">Uncharacterized protein</fullName>
    </submittedName>
</protein>
<organism evidence="1 2">
    <name type="scientific">Agrotis ipsilon multiple nucleopolyhedrovirus</name>
    <dbReference type="NCBI Taxonomy" id="208013"/>
    <lineage>
        <taxon>Viruses</taxon>
        <taxon>Viruses incertae sedis</taxon>
        <taxon>Naldaviricetes</taxon>
        <taxon>Lefavirales</taxon>
        <taxon>Baculoviridae</taxon>
        <taxon>Alphabaculovirus</taxon>
        <taxon>Alphabaculovirus agipsilonis</taxon>
    </lineage>
</organism>
<keyword evidence="2" id="KW-1185">Reference proteome</keyword>
<name>B6D5Y0_9ABAC</name>
<dbReference type="GeneID" id="6965835"/>
<accession>B6D5Y0</accession>
<evidence type="ECO:0000313" key="1">
    <source>
        <dbReference type="EMBL" id="ACI28768.1"/>
    </source>
</evidence>
<evidence type="ECO:0000313" key="2">
    <source>
        <dbReference type="Proteomes" id="UP000204251"/>
    </source>
</evidence>
<dbReference type="EMBL" id="EU839994">
    <property type="protein sequence ID" value="ACI28768.1"/>
    <property type="molecule type" value="Genomic_DNA"/>
</dbReference>
<sequence length="55" mass="6614">MSWCICENKVLLSTTNIDFYCIHSFRRKKRMGRGVDGDKLLRAFVRYARLLQKKF</sequence>